<gene>
    <name evidence="2" type="ORF">PV04_10490</name>
</gene>
<dbReference type="InterPro" id="IPR052897">
    <property type="entry name" value="Sec-Metab_Biosynth_Hydrolase"/>
</dbReference>
<dbReference type="STRING" id="5601.A0A0D2CBD1"/>
<dbReference type="Gene3D" id="3.40.50.1820">
    <property type="entry name" value="alpha/beta hydrolase"/>
    <property type="match status" value="1"/>
</dbReference>
<dbReference type="PANTHER" id="PTHR37017">
    <property type="entry name" value="AB HYDROLASE-1 DOMAIN-CONTAINING PROTEIN-RELATED"/>
    <property type="match status" value="1"/>
</dbReference>
<dbReference type="EMBL" id="KN846963">
    <property type="protein sequence ID" value="KIW62305.1"/>
    <property type="molecule type" value="Genomic_DNA"/>
</dbReference>
<feature type="domain" description="AB hydrolase-1" evidence="1">
    <location>
        <begin position="6"/>
        <end position="247"/>
    </location>
</feature>
<dbReference type="AlphaFoldDB" id="A0A0D2CBD1"/>
<dbReference type="PANTHER" id="PTHR37017:SF11">
    <property type="entry name" value="ESTERASE_LIPASE_THIOESTERASE DOMAIN-CONTAINING PROTEIN"/>
    <property type="match status" value="1"/>
</dbReference>
<evidence type="ECO:0000313" key="2">
    <source>
        <dbReference type="EMBL" id="KIW62306.1"/>
    </source>
</evidence>
<organism evidence="2 3">
    <name type="scientific">Phialophora macrospora</name>
    <dbReference type="NCBI Taxonomy" id="1851006"/>
    <lineage>
        <taxon>Eukaryota</taxon>
        <taxon>Fungi</taxon>
        <taxon>Dikarya</taxon>
        <taxon>Ascomycota</taxon>
        <taxon>Pezizomycotina</taxon>
        <taxon>Eurotiomycetes</taxon>
        <taxon>Chaetothyriomycetidae</taxon>
        <taxon>Chaetothyriales</taxon>
        <taxon>Herpotrichiellaceae</taxon>
        <taxon>Phialophora</taxon>
    </lineage>
</organism>
<name>A0A0D2CBD1_9EURO</name>
<dbReference type="InterPro" id="IPR029058">
    <property type="entry name" value="AB_hydrolase_fold"/>
</dbReference>
<sequence>MTKPTILFTPGAWHSPAHYEKIMKALQQHGYDTEAVALATVDPKDSPNTDADSDVQVISSAIKEILSSGKDVVLVTHSYSGIPAQSAAYSFINEDLNGPRLRAIAMMCSFLYPPRTALLDPTGGKPFPIHVVSADETLVDVGGPGPEALFYSDLSPEEAAANKAMLKTHSWRCKILPPSTEGVGYWGIPTSYLVCEKDAALPADLQRKWIADANEALEKRGSELRIREEKMESGHSPFLSMTEPTAAFIRRAAGEDVLVN</sequence>
<dbReference type="Pfam" id="PF12697">
    <property type="entry name" value="Abhydrolase_6"/>
    <property type="match status" value="1"/>
</dbReference>
<proteinExistence type="predicted"/>
<evidence type="ECO:0000313" key="3">
    <source>
        <dbReference type="Proteomes" id="UP000054266"/>
    </source>
</evidence>
<dbReference type="SUPFAM" id="SSF53474">
    <property type="entry name" value="alpha/beta-Hydrolases"/>
    <property type="match status" value="1"/>
</dbReference>
<dbReference type="InterPro" id="IPR000073">
    <property type="entry name" value="AB_hydrolase_1"/>
</dbReference>
<accession>A0A0D2CBD1</accession>
<reference evidence="2 3" key="1">
    <citation type="submission" date="2015-01" db="EMBL/GenBank/DDBJ databases">
        <title>The Genome Sequence of Capronia semiimmersa CBS27337.</title>
        <authorList>
            <consortium name="The Broad Institute Genomics Platform"/>
            <person name="Cuomo C."/>
            <person name="de Hoog S."/>
            <person name="Gorbushina A."/>
            <person name="Stielow B."/>
            <person name="Teixiera M."/>
            <person name="Abouelleil A."/>
            <person name="Chapman S.B."/>
            <person name="Priest M."/>
            <person name="Young S.K."/>
            <person name="Wortman J."/>
            <person name="Nusbaum C."/>
            <person name="Birren B."/>
        </authorList>
    </citation>
    <scope>NUCLEOTIDE SEQUENCE [LARGE SCALE GENOMIC DNA]</scope>
    <source>
        <strain evidence="2 3">CBS 27337</strain>
    </source>
</reference>
<evidence type="ECO:0000259" key="1">
    <source>
        <dbReference type="Pfam" id="PF12697"/>
    </source>
</evidence>
<protein>
    <recommendedName>
        <fullName evidence="1">AB hydrolase-1 domain-containing protein</fullName>
    </recommendedName>
</protein>
<keyword evidence="3" id="KW-1185">Reference proteome</keyword>
<dbReference type="HOGENOM" id="CLU_046066_1_3_1"/>
<dbReference type="Proteomes" id="UP000054266">
    <property type="component" value="Unassembled WGS sequence"/>
</dbReference>
<dbReference type="EMBL" id="KN846963">
    <property type="protein sequence ID" value="KIW62306.1"/>
    <property type="molecule type" value="Genomic_DNA"/>
</dbReference>